<organism evidence="2 3">
    <name type="scientific">Azospirillum argentinense</name>
    <dbReference type="NCBI Taxonomy" id="2970906"/>
    <lineage>
        <taxon>Bacteria</taxon>
        <taxon>Pseudomonadati</taxon>
        <taxon>Pseudomonadota</taxon>
        <taxon>Alphaproteobacteria</taxon>
        <taxon>Rhodospirillales</taxon>
        <taxon>Azospirillaceae</taxon>
        <taxon>Azospirillum</taxon>
    </lineage>
</organism>
<comment type="caution">
    <text evidence="2">The sequence shown here is derived from an EMBL/GenBank/DDBJ whole genome shotgun (WGS) entry which is preliminary data.</text>
</comment>
<feature type="region of interest" description="Disordered" evidence="1">
    <location>
        <begin position="1"/>
        <end position="23"/>
    </location>
</feature>
<name>A0A2K1FSE7_9PROT</name>
<dbReference type="AlphaFoldDB" id="A0A2K1FSE7"/>
<sequence length="92" mass="9906">MEREPSARPPDTKKKRAASQVGNGPFGMVLPVLRCWYQPRVLPEARSPVATVSLAGFCVPALALWLEEQSALATPAVRRAARPNRTATGLAP</sequence>
<feature type="compositionally biased region" description="Basic and acidic residues" evidence="1">
    <location>
        <begin position="1"/>
        <end position="12"/>
    </location>
</feature>
<reference evidence="2 3" key="1">
    <citation type="submission" date="2018-01" db="EMBL/GenBank/DDBJ databases">
        <title>Whole genome sequence of Azospirillum brasilense REC3 isolated from strawberry roots.</title>
        <authorList>
            <person name="Fontana C.A."/>
            <person name="Salazar S.M."/>
            <person name="Bassi D."/>
            <person name="Puglisi E."/>
            <person name="Lovaisa N.C."/>
            <person name="Toffoli L.M."/>
            <person name="Pedraza R."/>
            <person name="Cocconcelli P.S."/>
        </authorList>
    </citation>
    <scope>NUCLEOTIDE SEQUENCE [LARGE SCALE GENOMIC DNA]</scope>
    <source>
        <strain evidence="2 3">REC3</strain>
        <plasmid evidence="2">p29unnamed</plasmid>
    </source>
</reference>
<accession>A0A2K1FSE7</accession>
<evidence type="ECO:0000313" key="3">
    <source>
        <dbReference type="Proteomes" id="UP000236268"/>
    </source>
</evidence>
<keyword evidence="2" id="KW-0614">Plasmid</keyword>
<geneLocation type="plasmid" evidence="2">
    <name>p29unnamed</name>
</geneLocation>
<evidence type="ECO:0000313" key="2">
    <source>
        <dbReference type="EMBL" id="PNQ95444.1"/>
    </source>
</evidence>
<protein>
    <submittedName>
        <fullName evidence="2">Uncharacterized protein</fullName>
    </submittedName>
</protein>
<dbReference type="OrthoDB" id="7306670at2"/>
<dbReference type="Proteomes" id="UP000236268">
    <property type="component" value="Unassembled WGS sequence"/>
</dbReference>
<gene>
    <name evidence="2" type="ORF">C1S70_28990</name>
</gene>
<evidence type="ECO:0000256" key="1">
    <source>
        <dbReference type="SAM" id="MobiDB-lite"/>
    </source>
</evidence>
<dbReference type="EMBL" id="POWG01000049">
    <property type="protein sequence ID" value="PNQ95444.1"/>
    <property type="molecule type" value="Genomic_DNA"/>
</dbReference>
<proteinExistence type="predicted"/>